<evidence type="ECO:0000256" key="1">
    <source>
        <dbReference type="ARBA" id="ARBA00006987"/>
    </source>
</evidence>
<dbReference type="PIRSF" id="PIRSF017082">
    <property type="entry name" value="YflP"/>
    <property type="match status" value="1"/>
</dbReference>
<evidence type="ECO:0000313" key="3">
    <source>
        <dbReference type="Proteomes" id="UP000282957"/>
    </source>
</evidence>
<dbReference type="InterPro" id="IPR042100">
    <property type="entry name" value="Bug_dom1"/>
</dbReference>
<dbReference type="EMBL" id="SACL01000001">
    <property type="protein sequence ID" value="RVT99441.1"/>
    <property type="molecule type" value="Genomic_DNA"/>
</dbReference>
<proteinExistence type="inferred from homology"/>
<organism evidence="2 3">
    <name type="scientific">Rhodovarius crocodyli</name>
    <dbReference type="NCBI Taxonomy" id="1979269"/>
    <lineage>
        <taxon>Bacteria</taxon>
        <taxon>Pseudomonadati</taxon>
        <taxon>Pseudomonadota</taxon>
        <taxon>Alphaproteobacteria</taxon>
        <taxon>Acetobacterales</taxon>
        <taxon>Roseomonadaceae</taxon>
        <taxon>Rhodovarius</taxon>
    </lineage>
</organism>
<dbReference type="Gene3D" id="3.40.190.10">
    <property type="entry name" value="Periplasmic binding protein-like II"/>
    <property type="match status" value="1"/>
</dbReference>
<evidence type="ECO:0000313" key="2">
    <source>
        <dbReference type="EMBL" id="RVT99441.1"/>
    </source>
</evidence>
<dbReference type="OrthoDB" id="7243264at2"/>
<dbReference type="Pfam" id="PF03401">
    <property type="entry name" value="TctC"/>
    <property type="match status" value="1"/>
</dbReference>
<dbReference type="InterPro" id="IPR005064">
    <property type="entry name" value="BUG"/>
</dbReference>
<comment type="caution">
    <text evidence="2">The sequence shown here is derived from an EMBL/GenBank/DDBJ whole genome shotgun (WGS) entry which is preliminary data.</text>
</comment>
<gene>
    <name evidence="2" type="ORF">EOD42_04955</name>
</gene>
<keyword evidence="3" id="KW-1185">Reference proteome</keyword>
<name>A0A437MP78_9PROT</name>
<accession>A0A437MP78</accession>
<dbReference type="CDD" id="cd07012">
    <property type="entry name" value="PBP2_Bug_TTT"/>
    <property type="match status" value="1"/>
</dbReference>
<sequence length="328" mass="35362">MMEELMRLPRRALLAAPLATPAFAQAPWQPDRPIRVVVPLAPGGATDVWARLCLDPVSEILRVPIVIENRSGAGTMIGSDVVAKAAPDGHTLLFTLTTLVQAPIVLGNAPYDAVRDFTPIGMMGTTVLVFMARSNLGPRTMPEFIDFARARARAGRGLALGSYAAGSTGHVFGLLINEKLNLGMTHVAYRGEAPMVTAYLGGELDCGLNSLTICREHVNAGKLIPLAALGDTRPASMPNVPTFVEHGADIGRGWSGFVGLLGPARMPPHILARLEDAFRQSMARENVRNRLAQLDTEVIWQGSQEFGQTVVRSRDMWAELTRGVDLQL</sequence>
<dbReference type="PANTHER" id="PTHR42928">
    <property type="entry name" value="TRICARBOXYLATE-BINDING PROTEIN"/>
    <property type="match status" value="1"/>
</dbReference>
<dbReference type="AlphaFoldDB" id="A0A437MP78"/>
<comment type="similarity">
    <text evidence="1">Belongs to the UPF0065 (bug) family.</text>
</comment>
<dbReference type="Proteomes" id="UP000282957">
    <property type="component" value="Unassembled WGS sequence"/>
</dbReference>
<dbReference type="PANTHER" id="PTHR42928:SF5">
    <property type="entry name" value="BLR1237 PROTEIN"/>
    <property type="match status" value="1"/>
</dbReference>
<protein>
    <submittedName>
        <fullName evidence="2">Tripartite tricarboxylate transporter substrate binding protein</fullName>
    </submittedName>
</protein>
<dbReference type="Gene3D" id="3.40.190.150">
    <property type="entry name" value="Bordetella uptake gene, domain 1"/>
    <property type="match status" value="1"/>
</dbReference>
<reference evidence="2 3" key="1">
    <citation type="submission" date="2019-01" db="EMBL/GenBank/DDBJ databases">
        <authorList>
            <person name="Chen W.-M."/>
        </authorList>
    </citation>
    <scope>NUCLEOTIDE SEQUENCE [LARGE SCALE GENOMIC DNA]</scope>
    <source>
        <strain evidence="2 3">CCP-6</strain>
    </source>
</reference>
<dbReference type="SUPFAM" id="SSF53850">
    <property type="entry name" value="Periplasmic binding protein-like II"/>
    <property type="match status" value="1"/>
</dbReference>